<keyword evidence="1" id="KW-1133">Transmembrane helix</keyword>
<keyword evidence="3" id="KW-1185">Reference proteome</keyword>
<accession>A0A9Q1HX65</accession>
<reference evidence="2" key="1">
    <citation type="journal article" date="2023" name="Science">
        <title>Genome structures resolve the early diversification of teleost fishes.</title>
        <authorList>
            <person name="Parey E."/>
            <person name="Louis A."/>
            <person name="Montfort J."/>
            <person name="Bouchez O."/>
            <person name="Roques C."/>
            <person name="Iampietro C."/>
            <person name="Lluch J."/>
            <person name="Castinel A."/>
            <person name="Donnadieu C."/>
            <person name="Desvignes T."/>
            <person name="Floi Bucao C."/>
            <person name="Jouanno E."/>
            <person name="Wen M."/>
            <person name="Mejri S."/>
            <person name="Dirks R."/>
            <person name="Jansen H."/>
            <person name="Henkel C."/>
            <person name="Chen W.J."/>
            <person name="Zahm M."/>
            <person name="Cabau C."/>
            <person name="Klopp C."/>
            <person name="Thompson A.W."/>
            <person name="Robinson-Rechavi M."/>
            <person name="Braasch I."/>
            <person name="Lecointre G."/>
            <person name="Bobe J."/>
            <person name="Postlethwait J.H."/>
            <person name="Berthelot C."/>
            <person name="Roest Crollius H."/>
            <person name="Guiguen Y."/>
        </authorList>
    </citation>
    <scope>NUCLEOTIDE SEQUENCE</scope>
    <source>
        <strain evidence="2">Concon-B</strain>
    </source>
</reference>
<dbReference type="EMBL" id="JAFJMO010000009">
    <property type="protein sequence ID" value="KAJ8267956.1"/>
    <property type="molecule type" value="Genomic_DNA"/>
</dbReference>
<keyword evidence="1" id="KW-0472">Membrane</keyword>
<keyword evidence="1" id="KW-0812">Transmembrane</keyword>
<comment type="caution">
    <text evidence="2">The sequence shown here is derived from an EMBL/GenBank/DDBJ whole genome shotgun (WGS) entry which is preliminary data.</text>
</comment>
<name>A0A9Q1HX65_CONCO</name>
<proteinExistence type="predicted"/>
<evidence type="ECO:0000313" key="3">
    <source>
        <dbReference type="Proteomes" id="UP001152803"/>
    </source>
</evidence>
<dbReference type="Proteomes" id="UP001152803">
    <property type="component" value="Unassembled WGS sequence"/>
</dbReference>
<evidence type="ECO:0000256" key="1">
    <source>
        <dbReference type="SAM" id="Phobius"/>
    </source>
</evidence>
<protein>
    <submittedName>
        <fullName evidence="2">Uncharacterized protein</fullName>
    </submittedName>
</protein>
<feature type="transmembrane region" description="Helical" evidence="1">
    <location>
        <begin position="34"/>
        <end position="55"/>
    </location>
</feature>
<evidence type="ECO:0000313" key="2">
    <source>
        <dbReference type="EMBL" id="KAJ8267956.1"/>
    </source>
</evidence>
<sequence length="131" mass="14784">MSNSCILLPSTAKRKEFTVALCIGVHCSADTIHIITFTFQCFAVYSISCPVRLCIPKRDRKWKTRAFLLTLREMGNLTKIQLITQGHFSTFIHLLSSFTTNGNLITRMVTMAPTRDQVFPMGGHTLLPIHI</sequence>
<gene>
    <name evidence="2" type="ORF">COCON_G00131280</name>
</gene>
<dbReference type="AlphaFoldDB" id="A0A9Q1HX65"/>
<organism evidence="2 3">
    <name type="scientific">Conger conger</name>
    <name type="common">Conger eel</name>
    <name type="synonym">Muraena conger</name>
    <dbReference type="NCBI Taxonomy" id="82655"/>
    <lineage>
        <taxon>Eukaryota</taxon>
        <taxon>Metazoa</taxon>
        <taxon>Chordata</taxon>
        <taxon>Craniata</taxon>
        <taxon>Vertebrata</taxon>
        <taxon>Euteleostomi</taxon>
        <taxon>Actinopterygii</taxon>
        <taxon>Neopterygii</taxon>
        <taxon>Teleostei</taxon>
        <taxon>Anguilliformes</taxon>
        <taxon>Congridae</taxon>
        <taxon>Conger</taxon>
    </lineage>
</organism>